<evidence type="ECO:0000313" key="8">
    <source>
        <dbReference type="Proteomes" id="UP000239576"/>
    </source>
</evidence>
<proteinExistence type="predicted"/>
<evidence type="ECO:0000256" key="1">
    <source>
        <dbReference type="ARBA" id="ARBA00004127"/>
    </source>
</evidence>
<evidence type="ECO:0000256" key="2">
    <source>
        <dbReference type="ARBA" id="ARBA00022692"/>
    </source>
</evidence>
<reference evidence="8" key="1">
    <citation type="submission" date="2018-02" db="EMBL/GenBank/DDBJ databases">
        <authorList>
            <person name="Moore K."/>
            <person name="Momper L."/>
        </authorList>
    </citation>
    <scope>NUCLEOTIDE SEQUENCE [LARGE SCALE GENOMIC DNA]</scope>
    <source>
        <strain evidence="8">ULC18</strain>
    </source>
</reference>
<comment type="caution">
    <text evidence="7">The sequence shown here is derived from an EMBL/GenBank/DDBJ whole genome shotgun (WGS) entry which is preliminary data.</text>
</comment>
<evidence type="ECO:0000256" key="4">
    <source>
        <dbReference type="ARBA" id="ARBA00023136"/>
    </source>
</evidence>
<name>A0A2T1DXN0_9CYAN</name>
<accession>A0A2T1DXN0</accession>
<sequence length="102" mass="11366">MKDSISGWYRNVIRNPKYRWWIIGGSLLYLLSPFDISPDFIPIVGWIDDGLIATLLVAELSAWALERLKVRKGEEPVQAVDAPTSGFTSETKTVDVNAVSAE</sequence>
<dbReference type="Pfam" id="PF06803">
    <property type="entry name" value="DUF1232"/>
    <property type="match status" value="1"/>
</dbReference>
<dbReference type="EMBL" id="PVWK01000127">
    <property type="protein sequence ID" value="PSB25266.1"/>
    <property type="molecule type" value="Genomic_DNA"/>
</dbReference>
<keyword evidence="2 5" id="KW-0812">Transmembrane</keyword>
<dbReference type="RefSeq" id="WP_106259282.1">
    <property type="nucleotide sequence ID" value="NZ_CAWNSW010000035.1"/>
</dbReference>
<evidence type="ECO:0000313" key="7">
    <source>
        <dbReference type="EMBL" id="PSB25266.1"/>
    </source>
</evidence>
<protein>
    <recommendedName>
        <fullName evidence="6">DUF1232 domain-containing protein</fullName>
    </recommendedName>
</protein>
<dbReference type="AlphaFoldDB" id="A0A2T1DXN0"/>
<keyword evidence="4 5" id="KW-0472">Membrane</keyword>
<keyword evidence="3 5" id="KW-1133">Transmembrane helix</keyword>
<dbReference type="Proteomes" id="UP000239576">
    <property type="component" value="Unassembled WGS sequence"/>
</dbReference>
<dbReference type="OrthoDB" id="573033at2"/>
<feature type="transmembrane region" description="Helical" evidence="5">
    <location>
        <begin position="43"/>
        <end position="65"/>
    </location>
</feature>
<evidence type="ECO:0000256" key="3">
    <source>
        <dbReference type="ARBA" id="ARBA00022989"/>
    </source>
</evidence>
<organism evidence="7 8">
    <name type="scientific">Stenomitos frigidus ULC18</name>
    <dbReference type="NCBI Taxonomy" id="2107698"/>
    <lineage>
        <taxon>Bacteria</taxon>
        <taxon>Bacillati</taxon>
        <taxon>Cyanobacteriota</taxon>
        <taxon>Cyanophyceae</taxon>
        <taxon>Leptolyngbyales</taxon>
        <taxon>Leptolyngbyaceae</taxon>
        <taxon>Stenomitos</taxon>
    </lineage>
</organism>
<keyword evidence="8" id="KW-1185">Reference proteome</keyword>
<evidence type="ECO:0000259" key="6">
    <source>
        <dbReference type="Pfam" id="PF06803"/>
    </source>
</evidence>
<feature type="transmembrane region" description="Helical" evidence="5">
    <location>
        <begin position="20"/>
        <end position="37"/>
    </location>
</feature>
<feature type="domain" description="DUF1232" evidence="6">
    <location>
        <begin position="19"/>
        <end position="55"/>
    </location>
</feature>
<evidence type="ECO:0000256" key="5">
    <source>
        <dbReference type="SAM" id="Phobius"/>
    </source>
</evidence>
<dbReference type="GO" id="GO:0012505">
    <property type="term" value="C:endomembrane system"/>
    <property type="evidence" value="ECO:0007669"/>
    <property type="project" value="UniProtKB-SubCell"/>
</dbReference>
<comment type="subcellular location">
    <subcellularLocation>
        <location evidence="1">Endomembrane system</location>
        <topology evidence="1">Multi-pass membrane protein</topology>
    </subcellularLocation>
</comment>
<dbReference type="InterPro" id="IPR010652">
    <property type="entry name" value="DUF1232"/>
</dbReference>
<reference evidence="7 8" key="2">
    <citation type="submission" date="2018-03" db="EMBL/GenBank/DDBJ databases">
        <title>The ancient ancestry and fast evolution of plastids.</title>
        <authorList>
            <person name="Moore K.R."/>
            <person name="Magnabosco C."/>
            <person name="Momper L."/>
            <person name="Gold D.A."/>
            <person name="Bosak T."/>
            <person name="Fournier G.P."/>
        </authorList>
    </citation>
    <scope>NUCLEOTIDE SEQUENCE [LARGE SCALE GENOMIC DNA]</scope>
    <source>
        <strain evidence="7 8">ULC18</strain>
    </source>
</reference>
<gene>
    <name evidence="7" type="ORF">C7B82_24165</name>
</gene>